<evidence type="ECO:0000313" key="8">
    <source>
        <dbReference type="Proteomes" id="UP001596022"/>
    </source>
</evidence>
<comment type="subcellular location">
    <subcellularLocation>
        <location evidence="1">Cell membrane</location>
        <topology evidence="1">Lipid-anchor</topology>
    </subcellularLocation>
</comment>
<evidence type="ECO:0000256" key="4">
    <source>
        <dbReference type="ARBA" id="ARBA00022729"/>
    </source>
</evidence>
<dbReference type="InterPro" id="IPR039424">
    <property type="entry name" value="SBP_5"/>
</dbReference>
<dbReference type="PANTHER" id="PTHR30290">
    <property type="entry name" value="PERIPLASMIC BINDING COMPONENT OF ABC TRANSPORTER"/>
    <property type="match status" value="1"/>
</dbReference>
<gene>
    <name evidence="7" type="ORF">ACFO4N_15470</name>
</gene>
<dbReference type="PROSITE" id="PS51257">
    <property type="entry name" value="PROKAR_LIPOPROTEIN"/>
    <property type="match status" value="1"/>
</dbReference>
<dbReference type="InterPro" id="IPR030678">
    <property type="entry name" value="Peptide/Ni-bd"/>
</dbReference>
<dbReference type="SUPFAM" id="SSF53850">
    <property type="entry name" value="Periplasmic binding protein-like II"/>
    <property type="match status" value="1"/>
</dbReference>
<comment type="similarity">
    <text evidence="2">Belongs to the bacterial solute-binding protein 5 family.</text>
</comment>
<feature type="chain" id="PRO_5045652940" evidence="5">
    <location>
        <begin position="23"/>
        <end position="560"/>
    </location>
</feature>
<evidence type="ECO:0000256" key="2">
    <source>
        <dbReference type="ARBA" id="ARBA00005695"/>
    </source>
</evidence>
<dbReference type="Gene3D" id="3.10.105.10">
    <property type="entry name" value="Dipeptide-binding Protein, Domain 3"/>
    <property type="match status" value="1"/>
</dbReference>
<evidence type="ECO:0000259" key="6">
    <source>
        <dbReference type="Pfam" id="PF00496"/>
    </source>
</evidence>
<evidence type="ECO:0000256" key="3">
    <source>
        <dbReference type="ARBA" id="ARBA00022448"/>
    </source>
</evidence>
<comment type="caution">
    <text evidence="7">The sequence shown here is derived from an EMBL/GenBank/DDBJ whole genome shotgun (WGS) entry which is preliminary data.</text>
</comment>
<reference evidence="8" key="1">
    <citation type="journal article" date="2019" name="Int. J. Syst. Evol. Microbiol.">
        <title>The Global Catalogue of Microorganisms (GCM) 10K type strain sequencing project: providing services to taxonomists for standard genome sequencing and annotation.</title>
        <authorList>
            <consortium name="The Broad Institute Genomics Platform"/>
            <consortium name="The Broad Institute Genome Sequencing Center for Infectious Disease"/>
            <person name="Wu L."/>
            <person name="Ma J."/>
        </authorList>
    </citation>
    <scope>NUCLEOTIDE SEQUENCE [LARGE SCALE GENOMIC DNA]</scope>
    <source>
        <strain evidence="8">CGMCC 1.16306</strain>
    </source>
</reference>
<dbReference type="InterPro" id="IPR023765">
    <property type="entry name" value="SBP_5_CS"/>
</dbReference>
<keyword evidence="4 5" id="KW-0732">Signal</keyword>
<dbReference type="PIRSF" id="PIRSF002741">
    <property type="entry name" value="MppA"/>
    <property type="match status" value="1"/>
</dbReference>
<keyword evidence="8" id="KW-1185">Reference proteome</keyword>
<accession>A0ABV9GS57</accession>
<dbReference type="PROSITE" id="PS01040">
    <property type="entry name" value="SBP_BACTERIAL_5"/>
    <property type="match status" value="1"/>
</dbReference>
<dbReference type="PANTHER" id="PTHR30290:SF10">
    <property type="entry name" value="PERIPLASMIC OLIGOPEPTIDE-BINDING PROTEIN-RELATED"/>
    <property type="match status" value="1"/>
</dbReference>
<dbReference type="InterPro" id="IPR000914">
    <property type="entry name" value="SBP_5_dom"/>
</dbReference>
<organism evidence="7 8">
    <name type="scientific">Camelliibacillus cellulosilyticus</name>
    <dbReference type="NCBI Taxonomy" id="2174486"/>
    <lineage>
        <taxon>Bacteria</taxon>
        <taxon>Bacillati</taxon>
        <taxon>Bacillota</taxon>
        <taxon>Bacilli</taxon>
        <taxon>Bacillales</taxon>
        <taxon>Sporolactobacillaceae</taxon>
        <taxon>Camelliibacillus</taxon>
    </lineage>
</organism>
<dbReference type="CDD" id="cd08504">
    <property type="entry name" value="PBP2_OppA"/>
    <property type="match status" value="1"/>
</dbReference>
<keyword evidence="3" id="KW-0813">Transport</keyword>
<evidence type="ECO:0000256" key="1">
    <source>
        <dbReference type="ARBA" id="ARBA00004193"/>
    </source>
</evidence>
<dbReference type="Proteomes" id="UP001596022">
    <property type="component" value="Unassembled WGS sequence"/>
</dbReference>
<feature type="domain" description="Solute-binding protein family 5" evidence="6">
    <location>
        <begin position="87"/>
        <end position="477"/>
    </location>
</feature>
<proteinExistence type="inferred from homology"/>
<protein>
    <submittedName>
        <fullName evidence="7">Peptide ABC transporter substrate-binding protein</fullName>
    </submittedName>
</protein>
<dbReference type="EMBL" id="JBHSFW010000016">
    <property type="protein sequence ID" value="MFC4620112.1"/>
    <property type="molecule type" value="Genomic_DNA"/>
</dbReference>
<dbReference type="Gene3D" id="3.90.76.10">
    <property type="entry name" value="Dipeptide-binding Protein, Domain 1"/>
    <property type="match status" value="1"/>
</dbReference>
<evidence type="ECO:0000256" key="5">
    <source>
        <dbReference type="SAM" id="SignalP"/>
    </source>
</evidence>
<dbReference type="Gene3D" id="3.40.190.10">
    <property type="entry name" value="Periplasmic binding protein-like II"/>
    <property type="match status" value="1"/>
</dbReference>
<feature type="signal peptide" evidence="5">
    <location>
        <begin position="1"/>
        <end position="22"/>
    </location>
</feature>
<evidence type="ECO:0000313" key="7">
    <source>
        <dbReference type="EMBL" id="MFC4620112.1"/>
    </source>
</evidence>
<dbReference type="Pfam" id="PF00496">
    <property type="entry name" value="SBP_bac_5"/>
    <property type="match status" value="1"/>
</dbReference>
<name>A0ABV9GS57_9BACL</name>
<dbReference type="RefSeq" id="WP_376847212.1">
    <property type="nucleotide sequence ID" value="NZ_JBHSFW010000016.1"/>
</dbReference>
<sequence>MKGKAKWLMFVSVMLVLSLFLAACGGGNNNSSSSGSKTSGKLADKQVLKLTEAADLPTLDAAMSTDTTSGDVLQMISAGLMMIDDNKVKPDMAASEPEVSKDGKVYTFKIRDNAKWSDGSPVTAQDFVYAWQRAIDPKTASQYAYIFASANIKNAEKIDDKNSDLYGKVDQLGVKAIDDHTLQVTLEKPTPYFTSLMSFPTFQPLKKDFFEKQGDKYAQEPDKMLYNGPFVLATWNHGSGWTLKKNPNYWDAKNITLDEVDYNIVKDTTTNVNLYKTNKIDLTGLSADYVNLYKDKPDFHNVPGNCVFFLKLNVKKVPALKNVKVRQAIAESIDRENMVNVLLNNGSLPAHYYVPKDFTKGPDGKDFRDVAPKGYLLKGQKDAKKLWAEAKKELGIKNLNLEYVTTDNDLSGKMAEYIADQISKTLDGVKVTINKQPWNQYLKMDNNGDFDIGGGSGWCPDYQDPMTFLDYFTSTNSGDTGGWVDKHYDDLIKKANNLGNNPAERWKVMQEAEQYLVEQAPVVPTYQKGSAVVVKPYVKGIVFQSYGSSIDYRHAKIYQQ</sequence>